<dbReference type="Proteomes" id="UP001374579">
    <property type="component" value="Unassembled WGS sequence"/>
</dbReference>
<evidence type="ECO:0000313" key="4">
    <source>
        <dbReference type="Proteomes" id="UP001374579"/>
    </source>
</evidence>
<feature type="region of interest" description="Disordered" evidence="2">
    <location>
        <begin position="52"/>
        <end position="252"/>
    </location>
</feature>
<feature type="region of interest" description="Disordered" evidence="2">
    <location>
        <begin position="1137"/>
        <end position="1184"/>
    </location>
</feature>
<accession>A0AAN9AJE9</accession>
<feature type="compositionally biased region" description="Polar residues" evidence="2">
    <location>
        <begin position="484"/>
        <end position="495"/>
    </location>
</feature>
<feature type="region of interest" description="Disordered" evidence="2">
    <location>
        <begin position="589"/>
        <end position="657"/>
    </location>
</feature>
<feature type="coiled-coil region" evidence="1">
    <location>
        <begin position="933"/>
        <end position="1107"/>
    </location>
</feature>
<feature type="compositionally biased region" description="Basic and acidic residues" evidence="2">
    <location>
        <begin position="593"/>
        <end position="631"/>
    </location>
</feature>
<feature type="compositionally biased region" description="Basic and acidic residues" evidence="2">
    <location>
        <begin position="829"/>
        <end position="851"/>
    </location>
</feature>
<feature type="compositionally biased region" description="Acidic residues" evidence="2">
    <location>
        <begin position="276"/>
        <end position="286"/>
    </location>
</feature>
<reference evidence="3 4" key="1">
    <citation type="submission" date="2024-02" db="EMBL/GenBank/DDBJ databases">
        <title>Chromosome-scale genome assembly of the rough periwinkle Littorina saxatilis.</title>
        <authorList>
            <person name="De Jode A."/>
            <person name="Faria R."/>
            <person name="Formenti G."/>
            <person name="Sims Y."/>
            <person name="Smith T.P."/>
            <person name="Tracey A."/>
            <person name="Wood J.M.D."/>
            <person name="Zagrodzka Z.B."/>
            <person name="Johannesson K."/>
            <person name="Butlin R.K."/>
            <person name="Leder E.H."/>
        </authorList>
    </citation>
    <scope>NUCLEOTIDE SEQUENCE [LARGE SCALE GENOMIC DNA]</scope>
    <source>
        <strain evidence="3">Snail1</strain>
        <tissue evidence="3">Muscle</tissue>
    </source>
</reference>
<feature type="compositionally biased region" description="Polar residues" evidence="2">
    <location>
        <begin position="1"/>
        <end position="11"/>
    </location>
</feature>
<feature type="region of interest" description="Disordered" evidence="2">
    <location>
        <begin position="270"/>
        <end position="398"/>
    </location>
</feature>
<feature type="compositionally biased region" description="Basic and acidic residues" evidence="2">
    <location>
        <begin position="496"/>
        <end position="514"/>
    </location>
</feature>
<dbReference type="EMBL" id="JBAMIC010004070">
    <property type="protein sequence ID" value="KAK7087955.1"/>
    <property type="molecule type" value="Genomic_DNA"/>
</dbReference>
<organism evidence="3 4">
    <name type="scientific">Littorina saxatilis</name>
    <dbReference type="NCBI Taxonomy" id="31220"/>
    <lineage>
        <taxon>Eukaryota</taxon>
        <taxon>Metazoa</taxon>
        <taxon>Spiralia</taxon>
        <taxon>Lophotrochozoa</taxon>
        <taxon>Mollusca</taxon>
        <taxon>Gastropoda</taxon>
        <taxon>Caenogastropoda</taxon>
        <taxon>Littorinimorpha</taxon>
        <taxon>Littorinoidea</taxon>
        <taxon>Littorinidae</taxon>
        <taxon>Littorina</taxon>
    </lineage>
</organism>
<feature type="compositionally biased region" description="Polar residues" evidence="2">
    <location>
        <begin position="242"/>
        <end position="252"/>
    </location>
</feature>
<feature type="compositionally biased region" description="Basic and acidic residues" evidence="2">
    <location>
        <begin position="1156"/>
        <end position="1168"/>
    </location>
</feature>
<gene>
    <name evidence="3" type="ORF">V1264_021941</name>
</gene>
<dbReference type="PANTHER" id="PTHR14926">
    <property type="entry name" value="M-PHASE PHOSPHOPROTEIN 9"/>
    <property type="match status" value="1"/>
</dbReference>
<feature type="compositionally biased region" description="Basic and acidic residues" evidence="2">
    <location>
        <begin position="1245"/>
        <end position="1266"/>
    </location>
</feature>
<feature type="compositionally biased region" description="Basic and acidic residues" evidence="2">
    <location>
        <begin position="543"/>
        <end position="569"/>
    </location>
</feature>
<keyword evidence="4" id="KW-1185">Reference proteome</keyword>
<protein>
    <submittedName>
        <fullName evidence="3">Uncharacterized protein</fullName>
    </submittedName>
</protein>
<sequence>MEDGDNQSSQPAADKREEDSTNVHAEENLREEDQVAATNTIDSVVNAFFAARGGEGDGSAADESVKNDQAATDLVAEREVGDSDGEERTPPVDRQLEEEVGDGGDGAQAMAAAKSQQMPERQLPGKDAGDEGIEVGDGGDEITPAQVTQSSRDAGDSDMQKSTSSDHDGNTPEALSPAGTVPTDAVPNTDDVVETEEVVNASNDNADDNQDGSGSVPSDAWNSSVGSGEDAGTGRQQDDSDNTGAVSSGFDSQEASLVAQGLVHDVLDKVLRTEAETGENDTDTEDPELRNTSQFPELEKVDLNSEDWDHDFRARASTAQDDISLSSSEDEKDRKQSYMQAVVSEQTADRRAQETNGKAATDADPEPSDGDHEQHASPRLLDSTRNNANLPPQSAGKAAVMGTVAGEQVPYAVCGSYRQMPHQRELQESVSGVSPKPEYPINYNNYKVCRVVSPGVKECLILETGEQVLYDCSKCGRSLDAHQVASSTARHTPTQAERERVKRDLFSDSERVESPAETARPPPGAPSSHTEPSPATHNLPSAQHDRPSQRADEGRETSARESQLEESHDGSYLWLQQQVQWRAGSTALPVPRVSREPARHDHRDTSPTSTAERETRRADRSSVMAEAREGRAGGGLSMSGSADTSGSVSSPGAIPNFKTLQDQQVSWLSMYRMLEQEHRGELRAQYTQHQRIISDMQRHLEGNLINQQTAIREKLHTHREALMDKSPGGGLRESHKSSAYSSRNAHTDAEAPQRYAQHSSHFEQDEGASQQYVSRLPSHFESSTRSAQEGSRQRSSRDSHRSRAESGGEKQLRGGVYSSPMPLGKTRLSQREVSDEDGESRQRDGESDRARWSQTSLHLHTDHTATSSQSPLQDQVLSPRTRLSLREKHAKHMADLRAYYEAEVQDLRHKLGTMTGDPLMSFSVPGGRETARERILQEEIHGLRQQLRELQDSLDDAHIHNRELEQKLQGLEIRAADYAERYEESQQNVLKLKNRLEELHSYAKDRESVLEQVQSSERRQAAALQEMYKAQEEQGEAARRDKTALKRLLDKYEMLEKDYNALKGTSTDFEKKLFETRTEAVELNKVISQLELDNKRLAHENDNMRHRLAISGSLPLGHHDVYETMQQRERLGDRLAHSTGSMSNRHSAADVARSPIRQDRTPPRRVVSDEEDNEVDHNGDSPLLRAERELRRLQQTMGRGDFVPRLQPKKYSSTNSLGPVNGDVVIIDALTSPTRNASSACNGSRPKEGRQKEKKITNTAATRERGTGGQSKQTATNRAGYGTKSDNFQSTGLSSPTRFDVGLQQTAGRREREASRGQAGERSGHGPLTKPTAAKGGGESSQIVDSTLKLIQSGDIVSRPQWEDVYTSLAKPAQPDNKTSTLNMTQEEILRDRIRSIDQLEHRYDNLQAEKRKLESQLNKLPSHGRDRKTRREKELLEETLDNVDHELGSLRMTLKRYQVLKTTY</sequence>
<feature type="compositionally biased region" description="Polar residues" evidence="2">
    <location>
        <begin position="1284"/>
        <end position="1307"/>
    </location>
</feature>
<feature type="compositionally biased region" description="Polar residues" evidence="2">
    <location>
        <begin position="317"/>
        <end position="327"/>
    </location>
</feature>
<feature type="compositionally biased region" description="Acidic residues" evidence="2">
    <location>
        <begin position="130"/>
        <end position="140"/>
    </location>
</feature>
<keyword evidence="1" id="KW-0175">Coiled coil</keyword>
<evidence type="ECO:0000256" key="1">
    <source>
        <dbReference type="SAM" id="Coils"/>
    </source>
</evidence>
<feature type="compositionally biased region" description="Basic and acidic residues" evidence="2">
    <location>
        <begin position="1175"/>
        <end position="1184"/>
    </location>
</feature>
<feature type="compositionally biased region" description="Polar residues" evidence="2">
    <location>
        <begin position="337"/>
        <end position="346"/>
    </location>
</feature>
<feature type="compositionally biased region" description="Polar residues" evidence="2">
    <location>
        <begin position="780"/>
        <end position="790"/>
    </location>
</feature>
<evidence type="ECO:0000313" key="3">
    <source>
        <dbReference type="EMBL" id="KAK7087955.1"/>
    </source>
</evidence>
<feature type="compositionally biased region" description="Low complexity" evidence="2">
    <location>
        <begin position="638"/>
        <end position="652"/>
    </location>
</feature>
<dbReference type="InterPro" id="IPR026636">
    <property type="entry name" value="MPHOSPH9"/>
</dbReference>
<feature type="compositionally biased region" description="Basic and acidic residues" evidence="2">
    <location>
        <begin position="153"/>
        <end position="170"/>
    </location>
</feature>
<feature type="region of interest" description="Disordered" evidence="2">
    <location>
        <begin position="723"/>
        <end position="855"/>
    </location>
</feature>
<feature type="compositionally biased region" description="Basic and acidic residues" evidence="2">
    <location>
        <begin position="75"/>
        <end position="97"/>
    </location>
</feature>
<comment type="caution">
    <text evidence="3">The sequence shown here is derived from an EMBL/GenBank/DDBJ whole genome shotgun (WGS) entry which is preliminary data.</text>
</comment>
<proteinExistence type="predicted"/>
<feature type="compositionally biased region" description="Basic and acidic residues" evidence="2">
    <location>
        <begin position="791"/>
        <end position="812"/>
    </location>
</feature>
<feature type="region of interest" description="Disordered" evidence="2">
    <location>
        <begin position="1234"/>
        <end position="1341"/>
    </location>
</feature>
<feature type="region of interest" description="Disordered" evidence="2">
    <location>
        <begin position="482"/>
        <end position="569"/>
    </location>
</feature>
<dbReference type="PANTHER" id="PTHR14926:SF1">
    <property type="entry name" value="M-PHASE PHOSPHOPROTEIN 9"/>
    <property type="match status" value="1"/>
</dbReference>
<dbReference type="GO" id="GO:0005814">
    <property type="term" value="C:centriole"/>
    <property type="evidence" value="ECO:0007669"/>
    <property type="project" value="TreeGrafter"/>
</dbReference>
<feature type="region of interest" description="Disordered" evidence="2">
    <location>
        <begin position="1"/>
        <end position="38"/>
    </location>
</feature>
<feature type="compositionally biased region" description="Polar residues" evidence="2">
    <location>
        <begin position="383"/>
        <end position="392"/>
    </location>
</feature>
<feature type="compositionally biased region" description="Polar residues" evidence="2">
    <location>
        <begin position="527"/>
        <end position="541"/>
    </location>
</feature>
<feature type="compositionally biased region" description="Basic and acidic residues" evidence="2">
    <location>
        <begin position="13"/>
        <end position="33"/>
    </location>
</feature>
<feature type="coiled-coil region" evidence="1">
    <location>
        <begin position="1390"/>
        <end position="1424"/>
    </location>
</feature>
<name>A0AAN9AJE9_9CAEN</name>
<evidence type="ECO:0000256" key="2">
    <source>
        <dbReference type="SAM" id="MobiDB-lite"/>
    </source>
</evidence>